<dbReference type="Proteomes" id="UP000256512">
    <property type="component" value="Unassembled WGS sequence"/>
</dbReference>
<sequence>MKKNLLTIGVLAIGLSVQAQTVLMHVDNTAKMYVSKGTLVYNGGGLQTKGNGNIENRGNFMIVGNTTSDVFRNLDGTTGNPVTGGVPGTFINRLNEESAYNLVNPTWPATPNPAVPPVPVYTYGQLYIDGISQGNITGVVNQEFRQIKHGAYQQMGFPFYGKTVASLSQTTTPVAATNLGKVFTNTRYSGNEILYWNNNTVVSTNLPNGLNTTLGDNLSPFAYYIVGGYNLDVSTQTRTLTGRPVATTSTGGVPTLSTTLTNAGNGLNFGTSGNAVNQYNEYYNSYLQDTFSASSGAWQGNFGKNIYQFGNPYMTNLDLSQIANNEANGDGNYLTNIYGIRLEVQGVVYSPLSGGGSASYKFVTFDAGTKQPVGDVPYAMVRPMGTFVIKLNNNLNTPETLNFASLRRFNYHRRLATTSYSVTAAKNVENTVKQLGVIGLDANGNELERTYYVVSPTTISGHTANPTVQVAAGGGTSFGTFEENALTGGYDNNNFSYWLYVNEANESNFKGKNIKLVNYNPNIVSFKFEIRENAAEVAAGTHLLSAGEGFYYKKGTDVTVIPAIQGTVVASTAGSTSGVEYDLYYGMPTGTLGTRDDVKKTSRTLVVYNADTNGYFVRFDPSWKKAKVEIFDMSGKLVSSKNDIDATRDHVLDLANDLNIGYLVTIISEKGEKVTSKIVK</sequence>
<feature type="chain" id="PRO_5017593793" evidence="2">
    <location>
        <begin position="20"/>
        <end position="680"/>
    </location>
</feature>
<comment type="caution">
    <text evidence="3">The sequence shown here is derived from an EMBL/GenBank/DDBJ whole genome shotgun (WGS) entry which is preliminary data.</text>
</comment>
<dbReference type="NCBIfam" id="TIGR04183">
    <property type="entry name" value="Por_Secre_tail"/>
    <property type="match status" value="1"/>
</dbReference>
<dbReference type="AlphaFoldDB" id="A0A3D9BK41"/>
<gene>
    <name evidence="3" type="ORF">DRF62_12240</name>
</gene>
<accession>A0A3D9BK41</accession>
<keyword evidence="1 2" id="KW-0732">Signal</keyword>
<keyword evidence="4" id="KW-1185">Reference proteome</keyword>
<reference evidence="3 4" key="1">
    <citation type="journal article" date="2006" name="Int. J. Syst. Evol. Microbiol.">
        <title>Chryseobacterium piscium sp. nov., isolated from fish of the South Atlantic Ocean off South Africa.</title>
        <authorList>
            <person name="de Beer H."/>
            <person name="Hugo C.J."/>
            <person name="Jooste P.J."/>
            <person name="Vancanneyt M."/>
            <person name="Coenye T."/>
            <person name="Vandamme P."/>
        </authorList>
    </citation>
    <scope>NUCLEOTIDE SEQUENCE [LARGE SCALE GENOMIC DNA]</scope>
    <source>
        <strain evidence="3 4">CCUG 51923</strain>
    </source>
</reference>
<dbReference type="InterPro" id="IPR026444">
    <property type="entry name" value="Secre_tail"/>
</dbReference>
<name>A0A3D9BK41_9FLAO</name>
<dbReference type="EMBL" id="QNVS01000036">
    <property type="protein sequence ID" value="REC53816.1"/>
    <property type="molecule type" value="Genomic_DNA"/>
</dbReference>
<feature type="signal peptide" evidence="2">
    <location>
        <begin position="1"/>
        <end position="19"/>
    </location>
</feature>
<evidence type="ECO:0000256" key="2">
    <source>
        <dbReference type="SAM" id="SignalP"/>
    </source>
</evidence>
<protein>
    <submittedName>
        <fullName evidence="3">T9SS C-terminal target domain-containing protein</fullName>
    </submittedName>
</protein>
<proteinExistence type="predicted"/>
<evidence type="ECO:0000313" key="4">
    <source>
        <dbReference type="Proteomes" id="UP000256512"/>
    </source>
</evidence>
<evidence type="ECO:0000313" key="3">
    <source>
        <dbReference type="EMBL" id="REC53816.1"/>
    </source>
</evidence>
<evidence type="ECO:0000256" key="1">
    <source>
        <dbReference type="ARBA" id="ARBA00022729"/>
    </source>
</evidence>
<organism evidence="3 4">
    <name type="scientific">Chryseobacterium piscium</name>
    <dbReference type="NCBI Taxonomy" id="333702"/>
    <lineage>
        <taxon>Bacteria</taxon>
        <taxon>Pseudomonadati</taxon>
        <taxon>Bacteroidota</taxon>
        <taxon>Flavobacteriia</taxon>
        <taxon>Flavobacteriales</taxon>
        <taxon>Weeksellaceae</taxon>
        <taxon>Chryseobacterium group</taxon>
        <taxon>Chryseobacterium</taxon>
    </lineage>
</organism>